<name>A0A1F7X652_9BACT</name>
<dbReference type="GO" id="GO:0004523">
    <property type="term" value="F:RNA-DNA hybrid ribonuclease activity"/>
    <property type="evidence" value="ECO:0007669"/>
    <property type="project" value="InterPro"/>
</dbReference>
<dbReference type="InterPro" id="IPR002156">
    <property type="entry name" value="RNaseH_domain"/>
</dbReference>
<dbReference type="Gene3D" id="3.30.420.10">
    <property type="entry name" value="Ribonuclease H-like superfamily/Ribonuclease H"/>
    <property type="match status" value="1"/>
</dbReference>
<dbReference type="InterPro" id="IPR036397">
    <property type="entry name" value="RNaseH_sf"/>
</dbReference>
<organism evidence="2 3">
    <name type="scientific">Candidatus Woesebacteria bacterium RBG_13_46_13</name>
    <dbReference type="NCBI Taxonomy" id="1802479"/>
    <lineage>
        <taxon>Bacteria</taxon>
        <taxon>Candidatus Woeseibacteriota</taxon>
    </lineage>
</organism>
<protein>
    <recommendedName>
        <fullName evidence="1">RNase H type-1 domain-containing protein</fullName>
    </recommendedName>
</protein>
<dbReference type="Pfam" id="PF00075">
    <property type="entry name" value="RNase_H"/>
    <property type="match status" value="1"/>
</dbReference>
<comment type="caution">
    <text evidence="2">The sequence shown here is derived from an EMBL/GenBank/DDBJ whole genome shotgun (WGS) entry which is preliminary data.</text>
</comment>
<dbReference type="CDD" id="cd09279">
    <property type="entry name" value="RNase_HI_like"/>
    <property type="match status" value="1"/>
</dbReference>
<dbReference type="GO" id="GO:0003676">
    <property type="term" value="F:nucleic acid binding"/>
    <property type="evidence" value="ECO:0007669"/>
    <property type="project" value="InterPro"/>
</dbReference>
<proteinExistence type="predicted"/>
<dbReference type="EMBL" id="MGFR01000001">
    <property type="protein sequence ID" value="OGM10179.1"/>
    <property type="molecule type" value="Genomic_DNA"/>
</dbReference>
<reference evidence="2 3" key="1">
    <citation type="journal article" date="2016" name="Nat. Commun.">
        <title>Thousands of microbial genomes shed light on interconnected biogeochemical processes in an aquifer system.</title>
        <authorList>
            <person name="Anantharaman K."/>
            <person name="Brown C.T."/>
            <person name="Hug L.A."/>
            <person name="Sharon I."/>
            <person name="Castelle C.J."/>
            <person name="Probst A.J."/>
            <person name="Thomas B.C."/>
            <person name="Singh A."/>
            <person name="Wilkins M.J."/>
            <person name="Karaoz U."/>
            <person name="Brodie E.L."/>
            <person name="Williams K.H."/>
            <person name="Hubbard S.S."/>
            <person name="Banfield J.F."/>
        </authorList>
    </citation>
    <scope>NUCLEOTIDE SEQUENCE [LARGE SCALE GENOMIC DNA]</scope>
</reference>
<dbReference type="SUPFAM" id="SSF53098">
    <property type="entry name" value="Ribonuclease H-like"/>
    <property type="match status" value="1"/>
</dbReference>
<sequence length="137" mass="15336">MQNYLSIYCDGGARGNPGPAAAAFVVEKSGKVIYKESSFLGKATNNTAEYSAARLALAWLQKQNDIPKQVEVIMDSELVVKQLLGIFKVKNENLRNFYYSVKSIEKNIPTKIIYKSVPRIKNKIADFLVNETLDENS</sequence>
<dbReference type="STRING" id="1802479.A2Y68_01940"/>
<dbReference type="AlphaFoldDB" id="A0A1F7X652"/>
<gene>
    <name evidence="2" type="ORF">A2Y68_01940</name>
</gene>
<feature type="domain" description="RNase H type-1" evidence="1">
    <location>
        <begin position="1"/>
        <end position="137"/>
    </location>
</feature>
<dbReference type="Proteomes" id="UP000176778">
    <property type="component" value="Unassembled WGS sequence"/>
</dbReference>
<evidence type="ECO:0000313" key="3">
    <source>
        <dbReference type="Proteomes" id="UP000176778"/>
    </source>
</evidence>
<dbReference type="PANTHER" id="PTHR46387:SF2">
    <property type="entry name" value="RIBONUCLEASE HI"/>
    <property type="match status" value="1"/>
</dbReference>
<evidence type="ECO:0000313" key="2">
    <source>
        <dbReference type="EMBL" id="OGM10179.1"/>
    </source>
</evidence>
<accession>A0A1F7X652</accession>
<dbReference type="PANTHER" id="PTHR46387">
    <property type="entry name" value="POLYNUCLEOTIDYL TRANSFERASE, RIBONUCLEASE H-LIKE SUPERFAMILY PROTEIN"/>
    <property type="match status" value="1"/>
</dbReference>
<dbReference type="InterPro" id="IPR012337">
    <property type="entry name" value="RNaseH-like_sf"/>
</dbReference>
<evidence type="ECO:0000259" key="1">
    <source>
        <dbReference type="PROSITE" id="PS50879"/>
    </source>
</evidence>
<dbReference type="PROSITE" id="PS50879">
    <property type="entry name" value="RNASE_H_1"/>
    <property type="match status" value="1"/>
</dbReference>